<evidence type="ECO:0000313" key="3">
    <source>
        <dbReference type="Proteomes" id="UP000076609"/>
    </source>
</evidence>
<protein>
    <submittedName>
        <fullName evidence="2">Uncharacterized protein</fullName>
    </submittedName>
</protein>
<name>A0ABR5YHJ2_9SPHN</name>
<comment type="caution">
    <text evidence="2">The sequence shown here is derived from an EMBL/GenBank/DDBJ whole genome shotgun (WGS) entry which is preliminary data.</text>
</comment>
<accession>A0ABR5YHJ2</accession>
<sequence length="310" mass="33279">MEDDEVDELVAEDVEADDADDVLVDTLPLDEVEVDVETLPLEEVEVDTFPLDEVDVDTLPLDDDETLPLDELDTFPLLPPDADDVLLVLDTPPVLVDDPPAEVEVEPLVLEVDDTTIPLDPPEPPPPKKPPAKKPPPIPPPPVPPTSTGPGAKPPPCMTGMSGLAKAGGSGTGSAWLATVTTVGAHTVLVRVTMRFTTRLGAGRAATRFVMTRLVMARFVISRCCDDSATCTAPPPMTAPPQAHAHNFANAIFTDMQHHSSQRTPTTCPRASRGSVLHHQGERNRKVQANVTYSRGHISEMRATPALRYG</sequence>
<feature type="region of interest" description="Disordered" evidence="1">
    <location>
        <begin position="259"/>
        <end position="285"/>
    </location>
</feature>
<dbReference type="EMBL" id="LQQO01000001">
    <property type="protein sequence ID" value="KZE18855.1"/>
    <property type="molecule type" value="Genomic_DNA"/>
</dbReference>
<evidence type="ECO:0000256" key="1">
    <source>
        <dbReference type="SAM" id="MobiDB-lite"/>
    </source>
</evidence>
<feature type="compositionally biased region" description="Pro residues" evidence="1">
    <location>
        <begin position="119"/>
        <end position="157"/>
    </location>
</feature>
<gene>
    <name evidence="2" type="ORF">AVT10_02140</name>
</gene>
<evidence type="ECO:0000313" key="2">
    <source>
        <dbReference type="EMBL" id="KZE18855.1"/>
    </source>
</evidence>
<feature type="region of interest" description="Disordered" evidence="1">
    <location>
        <begin position="115"/>
        <end position="171"/>
    </location>
</feature>
<keyword evidence="3" id="KW-1185">Reference proteome</keyword>
<reference evidence="3" key="1">
    <citation type="submission" date="2016-01" db="EMBL/GenBank/DDBJ databases">
        <title>Draft genome of Chromobacterium sp. F49.</title>
        <authorList>
            <person name="Hong K.W."/>
        </authorList>
    </citation>
    <scope>NUCLEOTIDE SEQUENCE [LARGE SCALE GENOMIC DNA]</scope>
    <source>
        <strain evidence="3">CN3</strain>
    </source>
</reference>
<dbReference type="Proteomes" id="UP000076609">
    <property type="component" value="Unassembled WGS sequence"/>
</dbReference>
<organism evidence="2 3">
    <name type="scientific">Sphingomonas hankookensis</name>
    <dbReference type="NCBI Taxonomy" id="563996"/>
    <lineage>
        <taxon>Bacteria</taxon>
        <taxon>Pseudomonadati</taxon>
        <taxon>Pseudomonadota</taxon>
        <taxon>Alphaproteobacteria</taxon>
        <taxon>Sphingomonadales</taxon>
        <taxon>Sphingomonadaceae</taxon>
        <taxon>Sphingomonas</taxon>
    </lineage>
</organism>
<proteinExistence type="predicted"/>